<proteinExistence type="predicted"/>
<dbReference type="InterPro" id="IPR050194">
    <property type="entry name" value="Glycosyltransferase_grp1"/>
</dbReference>
<keyword evidence="3" id="KW-0808">Transferase</keyword>
<evidence type="ECO:0000259" key="2">
    <source>
        <dbReference type="Pfam" id="PF13439"/>
    </source>
</evidence>
<gene>
    <name evidence="3" type="ORF">SAMN05443574_12238</name>
</gene>
<organism evidence="3 4">
    <name type="scientific">Haloarcula vallismortis</name>
    <name type="common">Halobacterium vallismortis</name>
    <dbReference type="NCBI Taxonomy" id="28442"/>
    <lineage>
        <taxon>Archaea</taxon>
        <taxon>Methanobacteriati</taxon>
        <taxon>Methanobacteriota</taxon>
        <taxon>Stenosarchaea group</taxon>
        <taxon>Halobacteria</taxon>
        <taxon>Halobacteriales</taxon>
        <taxon>Haloarculaceae</taxon>
        <taxon>Haloarcula</taxon>
    </lineage>
</organism>
<sequence>MDSLDICFVVNAVGEGSIPAEIATAVTRHTDHTVDILTWFDSGQFAGEELLDVRSLDAPDTALGVDLATYCRAADILSEYDLVQAHHNHSAAFAKAIARRVGVPTVSREGNTRDGFTRKGRIANGVTNPLASRVVCISESVYQSFTRWERAILPKRRVRRIPNGVHLDRIAETAPALPDGIAPADNAFVVGNAAMLHEQKAQDTLIRAIAELNKRADRPVELVICGGGPERSRLELLAETLGITSRIHFAGLVERRAVYAMAKAVDAFAMPSRWEGFCSAVAEALAAETATVLSDIETFRELYDGAALYHEVDNVDGLTDCLETLLSDKSRREALARAGRSLVEEKYTIKTVAQQYGTLYDDIVE</sequence>
<dbReference type="InterPro" id="IPR028098">
    <property type="entry name" value="Glyco_trans_4-like_N"/>
</dbReference>
<feature type="domain" description="Glycosyl transferase family 1" evidence="1">
    <location>
        <begin position="185"/>
        <end position="340"/>
    </location>
</feature>
<dbReference type="RefSeq" id="WP_241431623.1">
    <property type="nucleotide sequence ID" value="NZ_FNOF01000022.1"/>
</dbReference>
<dbReference type="InterPro" id="IPR001296">
    <property type="entry name" value="Glyco_trans_1"/>
</dbReference>
<dbReference type="STRING" id="28442.SAMN05443574_12238"/>
<protein>
    <submittedName>
        <fullName evidence="3">Glycosyltransferase involved in cell wall bisynthesis</fullName>
    </submittedName>
</protein>
<dbReference type="AlphaFoldDB" id="A0A1H3A868"/>
<dbReference type="Pfam" id="PF13439">
    <property type="entry name" value="Glyco_transf_4"/>
    <property type="match status" value="1"/>
</dbReference>
<dbReference type="PANTHER" id="PTHR45947:SF3">
    <property type="entry name" value="SULFOQUINOVOSYL TRANSFERASE SQD2"/>
    <property type="match status" value="1"/>
</dbReference>
<dbReference type="GO" id="GO:0016757">
    <property type="term" value="F:glycosyltransferase activity"/>
    <property type="evidence" value="ECO:0007669"/>
    <property type="project" value="InterPro"/>
</dbReference>
<dbReference type="Gene3D" id="3.40.50.2000">
    <property type="entry name" value="Glycogen Phosphorylase B"/>
    <property type="match status" value="2"/>
</dbReference>
<accession>A0A1H3A868</accession>
<evidence type="ECO:0000313" key="4">
    <source>
        <dbReference type="Proteomes" id="UP000182573"/>
    </source>
</evidence>
<feature type="domain" description="Glycosyltransferase subfamily 4-like N-terminal" evidence="2">
    <location>
        <begin position="30"/>
        <end position="169"/>
    </location>
</feature>
<reference evidence="3 4" key="1">
    <citation type="submission" date="2016-10" db="EMBL/GenBank/DDBJ databases">
        <authorList>
            <person name="de Groot N.N."/>
        </authorList>
    </citation>
    <scope>NUCLEOTIDE SEQUENCE [LARGE SCALE GENOMIC DNA]</scope>
    <source>
        <strain evidence="3 4">DSM 3756</strain>
    </source>
</reference>
<dbReference type="Proteomes" id="UP000182573">
    <property type="component" value="Unassembled WGS sequence"/>
</dbReference>
<dbReference type="EMBL" id="FNOF01000022">
    <property type="protein sequence ID" value="SDX25907.1"/>
    <property type="molecule type" value="Genomic_DNA"/>
</dbReference>
<dbReference type="Pfam" id="PF00534">
    <property type="entry name" value="Glycos_transf_1"/>
    <property type="match status" value="1"/>
</dbReference>
<evidence type="ECO:0000313" key="3">
    <source>
        <dbReference type="EMBL" id="SDX25907.1"/>
    </source>
</evidence>
<evidence type="ECO:0000259" key="1">
    <source>
        <dbReference type="Pfam" id="PF00534"/>
    </source>
</evidence>
<name>A0A1H3A868_HALVA</name>
<dbReference type="SUPFAM" id="SSF53756">
    <property type="entry name" value="UDP-Glycosyltransferase/glycogen phosphorylase"/>
    <property type="match status" value="1"/>
</dbReference>
<dbReference type="PANTHER" id="PTHR45947">
    <property type="entry name" value="SULFOQUINOVOSYL TRANSFERASE SQD2"/>
    <property type="match status" value="1"/>
</dbReference>
<dbReference type="CDD" id="cd03801">
    <property type="entry name" value="GT4_PimA-like"/>
    <property type="match status" value="1"/>
</dbReference>